<name>A0A2S2NZ25_SCHGA</name>
<sequence>MDCIIRIEDEDFIAPANKSNSKMMKIIILIIVQAGLSLTTPLEQINQLKSEIRSLKNQVEYLENIILFNNNITTHNVNFKAASAIKEAYLYVLSNLEKFFDKGSKPQSKGENALVQTTE</sequence>
<protein>
    <submittedName>
        <fullName evidence="1">Uncharacterized protein</fullName>
    </submittedName>
</protein>
<organism evidence="1">
    <name type="scientific">Schizaphis graminum</name>
    <name type="common">Green bug aphid</name>
    <dbReference type="NCBI Taxonomy" id="13262"/>
    <lineage>
        <taxon>Eukaryota</taxon>
        <taxon>Metazoa</taxon>
        <taxon>Ecdysozoa</taxon>
        <taxon>Arthropoda</taxon>
        <taxon>Hexapoda</taxon>
        <taxon>Insecta</taxon>
        <taxon>Pterygota</taxon>
        <taxon>Neoptera</taxon>
        <taxon>Paraneoptera</taxon>
        <taxon>Hemiptera</taxon>
        <taxon>Sternorrhyncha</taxon>
        <taxon>Aphidomorpha</taxon>
        <taxon>Aphidoidea</taxon>
        <taxon>Aphididae</taxon>
        <taxon>Aphidini</taxon>
        <taxon>Schizaphis</taxon>
    </lineage>
</organism>
<dbReference type="EMBL" id="GGMR01009801">
    <property type="protein sequence ID" value="MBY22420.1"/>
    <property type="molecule type" value="Transcribed_RNA"/>
</dbReference>
<proteinExistence type="predicted"/>
<gene>
    <name evidence="1" type="ORF">g.39425</name>
</gene>
<dbReference type="AlphaFoldDB" id="A0A2S2NZ25"/>
<evidence type="ECO:0000313" key="1">
    <source>
        <dbReference type="EMBL" id="MBY22420.1"/>
    </source>
</evidence>
<reference evidence="1" key="1">
    <citation type="submission" date="2018-04" db="EMBL/GenBank/DDBJ databases">
        <title>Transcriptome of Schizaphis graminum biotype I.</title>
        <authorList>
            <person name="Scully E.D."/>
            <person name="Geib S.M."/>
            <person name="Palmer N.A."/>
            <person name="Koch K."/>
            <person name="Bradshaw J."/>
            <person name="Heng-Moss T."/>
            <person name="Sarath G."/>
        </authorList>
    </citation>
    <scope>NUCLEOTIDE SEQUENCE</scope>
</reference>
<accession>A0A2S2NZ25</accession>